<organism evidence="1">
    <name type="scientific">marine sediment metagenome</name>
    <dbReference type="NCBI Taxonomy" id="412755"/>
    <lineage>
        <taxon>unclassified sequences</taxon>
        <taxon>metagenomes</taxon>
        <taxon>ecological metagenomes</taxon>
    </lineage>
</organism>
<gene>
    <name evidence="1" type="ORF">LCGC14_2888260</name>
</gene>
<dbReference type="AlphaFoldDB" id="A0A0F9A604"/>
<evidence type="ECO:0000313" key="1">
    <source>
        <dbReference type="EMBL" id="KKK73989.1"/>
    </source>
</evidence>
<feature type="non-terminal residue" evidence="1">
    <location>
        <position position="74"/>
    </location>
</feature>
<name>A0A0F9A604_9ZZZZ</name>
<comment type="caution">
    <text evidence="1">The sequence shown here is derived from an EMBL/GenBank/DDBJ whole genome shotgun (WGS) entry which is preliminary data.</text>
</comment>
<protein>
    <submittedName>
        <fullName evidence="1">Uncharacterized protein</fullName>
    </submittedName>
</protein>
<reference evidence="1" key="1">
    <citation type="journal article" date="2015" name="Nature">
        <title>Complex archaea that bridge the gap between prokaryotes and eukaryotes.</title>
        <authorList>
            <person name="Spang A."/>
            <person name="Saw J.H."/>
            <person name="Jorgensen S.L."/>
            <person name="Zaremba-Niedzwiedzka K."/>
            <person name="Martijn J."/>
            <person name="Lind A.E."/>
            <person name="van Eijk R."/>
            <person name="Schleper C."/>
            <person name="Guy L."/>
            <person name="Ettema T.J."/>
        </authorList>
    </citation>
    <scope>NUCLEOTIDE SEQUENCE</scope>
</reference>
<accession>A0A0F9A604</accession>
<dbReference type="EMBL" id="LAZR01056530">
    <property type="protein sequence ID" value="KKK73989.1"/>
    <property type="molecule type" value="Genomic_DNA"/>
</dbReference>
<sequence length="74" mass="8593">MNVYRRLKIDLPVFLFVSLVDVKGFTIPLNRSWGSNEPYPIDRDIVLIPEIIIEKKEFGSVKTLLPVFDCIWNA</sequence>
<proteinExistence type="predicted"/>